<evidence type="ECO:0000259" key="10">
    <source>
        <dbReference type="Pfam" id="PF03725"/>
    </source>
</evidence>
<comment type="caution">
    <text evidence="11">The sequence shown here is derived from an EMBL/GenBank/DDBJ whole genome shotgun (WGS) entry which is preliminary data.</text>
</comment>
<comment type="function">
    <text evidence="6">Non-catalytic component of the RNA exosome complex which has 3'-&gt;5' exoribonuclease activity and participates in a multitude of cellular RNA processing and degradation events.</text>
</comment>
<dbReference type="FunFam" id="3.30.230.70:FF:000004">
    <property type="entry name" value="Exosome complex component Rrp41"/>
    <property type="match status" value="1"/>
</dbReference>
<sequence length="251" mass="27145">MMAMSVMKTELVSVEGLRLDGRKPHELAVLRCKLGASPAPEGSVYLEQGSTKVLVAVYGPHQACKTKILPNAVALNCKISIARFATAMRSDPTVSDDRKVNEMSKNLKQALLAVLKAELYPRSQIDVYVEVLQDDGNAFCASVNAACLALIDAGIPINEYVTACSASIAITDDKKQHLLVDVNKGEEAAGCAVLTVACLPDTGRIAVLDLTHKVHMDHFEKVLNTAIQGCKDIKVVLDEALRQYLAETWPQ</sequence>
<dbReference type="InterPro" id="IPR015847">
    <property type="entry name" value="ExoRNase_PH_dom2"/>
</dbReference>
<dbReference type="GO" id="GO:0000177">
    <property type="term" value="C:cytoplasmic exosome (RNase complex)"/>
    <property type="evidence" value="ECO:0007669"/>
    <property type="project" value="TreeGrafter"/>
</dbReference>
<accession>A0A2A4JQM9</accession>
<dbReference type="Pfam" id="PF01138">
    <property type="entry name" value="RNase_PH"/>
    <property type="match status" value="1"/>
</dbReference>
<dbReference type="GO" id="GO:0071051">
    <property type="term" value="P:poly(A)-dependent snoRNA 3'-end processing"/>
    <property type="evidence" value="ECO:0007669"/>
    <property type="project" value="TreeGrafter"/>
</dbReference>
<dbReference type="Pfam" id="PF03725">
    <property type="entry name" value="RNase_PH_C"/>
    <property type="match status" value="1"/>
</dbReference>
<keyword evidence="4" id="KW-0963">Cytoplasm</keyword>
<dbReference type="InterPro" id="IPR020568">
    <property type="entry name" value="Ribosomal_Su5_D2-typ_SF"/>
</dbReference>
<dbReference type="InterPro" id="IPR050080">
    <property type="entry name" value="RNase_PH"/>
</dbReference>
<feature type="domain" description="Exoribonuclease phosphorolytic" evidence="9">
    <location>
        <begin position="30"/>
        <end position="156"/>
    </location>
</feature>
<evidence type="ECO:0000256" key="4">
    <source>
        <dbReference type="ARBA" id="ARBA00022490"/>
    </source>
</evidence>
<evidence type="ECO:0000256" key="7">
    <source>
        <dbReference type="ARBA" id="ARBA00062379"/>
    </source>
</evidence>
<dbReference type="SUPFAM" id="SSF54211">
    <property type="entry name" value="Ribosomal protein S5 domain 2-like"/>
    <property type="match status" value="1"/>
</dbReference>
<keyword evidence="5" id="KW-0271">Exosome</keyword>
<dbReference type="GO" id="GO:0000176">
    <property type="term" value="C:nuclear exosome (RNase complex)"/>
    <property type="evidence" value="ECO:0007669"/>
    <property type="project" value="TreeGrafter"/>
</dbReference>
<name>A0A2A4JQM9_HELVI</name>
<dbReference type="InterPro" id="IPR036345">
    <property type="entry name" value="ExoRNase_PH_dom2_sf"/>
</dbReference>
<dbReference type="GO" id="GO:0003723">
    <property type="term" value="F:RNA binding"/>
    <property type="evidence" value="ECO:0007669"/>
    <property type="project" value="TreeGrafter"/>
</dbReference>
<comment type="subunit">
    <text evidence="7">Component of the RNA exosome complex.</text>
</comment>
<evidence type="ECO:0000256" key="1">
    <source>
        <dbReference type="ARBA" id="ARBA00004496"/>
    </source>
</evidence>
<reference evidence="11" key="1">
    <citation type="submission" date="2017-09" db="EMBL/GenBank/DDBJ databases">
        <title>Contemporary evolution of a Lepidopteran species, Heliothis virescens, in response to modern agricultural practices.</title>
        <authorList>
            <person name="Fritz M.L."/>
            <person name="Deyonke A.M."/>
            <person name="Papanicolaou A."/>
            <person name="Micinski S."/>
            <person name="Westbrook J."/>
            <person name="Gould F."/>
        </authorList>
    </citation>
    <scope>NUCLEOTIDE SEQUENCE [LARGE SCALE GENOMIC DNA]</scope>
    <source>
        <strain evidence="11">HvINT-</strain>
        <tissue evidence="11">Whole body</tissue>
    </source>
</reference>
<gene>
    <name evidence="11" type="ORF">B5V51_14522</name>
</gene>
<dbReference type="GO" id="GO:0016075">
    <property type="term" value="P:rRNA catabolic process"/>
    <property type="evidence" value="ECO:0007669"/>
    <property type="project" value="TreeGrafter"/>
</dbReference>
<comment type="similarity">
    <text evidence="3">Belongs to the RNase PH family.</text>
</comment>
<evidence type="ECO:0000259" key="9">
    <source>
        <dbReference type="Pfam" id="PF01138"/>
    </source>
</evidence>
<evidence type="ECO:0000256" key="2">
    <source>
        <dbReference type="ARBA" id="ARBA00004604"/>
    </source>
</evidence>
<evidence type="ECO:0000256" key="6">
    <source>
        <dbReference type="ARBA" id="ARBA00058393"/>
    </source>
</evidence>
<feature type="domain" description="Exoribonuclease phosphorolytic" evidence="10">
    <location>
        <begin position="164"/>
        <end position="228"/>
    </location>
</feature>
<dbReference type="PANTHER" id="PTHR11953">
    <property type="entry name" value="EXOSOME COMPLEX COMPONENT"/>
    <property type="match status" value="1"/>
</dbReference>
<evidence type="ECO:0000256" key="8">
    <source>
        <dbReference type="ARBA" id="ARBA00073078"/>
    </source>
</evidence>
<dbReference type="Gene3D" id="3.30.230.70">
    <property type="entry name" value="GHMP Kinase, N-terminal domain"/>
    <property type="match status" value="1"/>
</dbReference>
<protein>
    <recommendedName>
        <fullName evidence="8">Putative exosome complex component RRP41</fullName>
    </recommendedName>
</protein>
<dbReference type="PANTHER" id="PTHR11953:SF0">
    <property type="entry name" value="EXOSOME COMPLEX COMPONENT RRP41"/>
    <property type="match status" value="1"/>
</dbReference>
<evidence type="ECO:0000313" key="11">
    <source>
        <dbReference type="EMBL" id="PCG73722.1"/>
    </source>
</evidence>
<dbReference type="InterPro" id="IPR001247">
    <property type="entry name" value="ExoRNase_PH_dom1"/>
</dbReference>
<proteinExistence type="inferred from homology"/>
<dbReference type="STRING" id="7102.A0A2A4JQM9"/>
<dbReference type="InterPro" id="IPR027408">
    <property type="entry name" value="PNPase/RNase_PH_dom_sf"/>
</dbReference>
<dbReference type="AlphaFoldDB" id="A0A2A4JQM9"/>
<dbReference type="GO" id="GO:0005730">
    <property type="term" value="C:nucleolus"/>
    <property type="evidence" value="ECO:0007669"/>
    <property type="project" value="UniProtKB-SubCell"/>
</dbReference>
<dbReference type="GO" id="GO:0071028">
    <property type="term" value="P:nuclear mRNA surveillance"/>
    <property type="evidence" value="ECO:0007669"/>
    <property type="project" value="TreeGrafter"/>
</dbReference>
<organism evidence="11">
    <name type="scientific">Heliothis virescens</name>
    <name type="common">Tobacco budworm moth</name>
    <dbReference type="NCBI Taxonomy" id="7102"/>
    <lineage>
        <taxon>Eukaryota</taxon>
        <taxon>Metazoa</taxon>
        <taxon>Ecdysozoa</taxon>
        <taxon>Arthropoda</taxon>
        <taxon>Hexapoda</taxon>
        <taxon>Insecta</taxon>
        <taxon>Pterygota</taxon>
        <taxon>Neoptera</taxon>
        <taxon>Endopterygota</taxon>
        <taxon>Lepidoptera</taxon>
        <taxon>Glossata</taxon>
        <taxon>Ditrysia</taxon>
        <taxon>Noctuoidea</taxon>
        <taxon>Noctuidae</taxon>
        <taxon>Heliothinae</taxon>
        <taxon>Heliothis</taxon>
    </lineage>
</organism>
<evidence type="ECO:0000256" key="5">
    <source>
        <dbReference type="ARBA" id="ARBA00022835"/>
    </source>
</evidence>
<dbReference type="SUPFAM" id="SSF55666">
    <property type="entry name" value="Ribonuclease PH domain 2-like"/>
    <property type="match status" value="1"/>
</dbReference>
<dbReference type="GO" id="GO:0034475">
    <property type="term" value="P:U4 snRNA 3'-end processing"/>
    <property type="evidence" value="ECO:0007669"/>
    <property type="project" value="TreeGrafter"/>
</dbReference>
<dbReference type="EMBL" id="NWSH01000884">
    <property type="protein sequence ID" value="PCG73722.1"/>
    <property type="molecule type" value="Genomic_DNA"/>
</dbReference>
<comment type="subcellular location">
    <subcellularLocation>
        <location evidence="1">Cytoplasm</location>
    </subcellularLocation>
    <subcellularLocation>
        <location evidence="2">Nucleus</location>
        <location evidence="2">Nucleolus</location>
    </subcellularLocation>
</comment>
<evidence type="ECO:0000256" key="3">
    <source>
        <dbReference type="ARBA" id="ARBA00006678"/>
    </source>
</evidence>